<dbReference type="BioCyc" id="BSUB633149:G1GM8-1120-MONOMER"/>
<dbReference type="SUPFAM" id="SSF52172">
    <property type="entry name" value="CheY-like"/>
    <property type="match status" value="1"/>
</dbReference>
<reference evidence="5" key="1">
    <citation type="journal article" date="2011" name="J. Bacteriol.">
        <title>Genome sequences of eight morphologically diverse alphaproteobacteria.</title>
        <authorList>
            <consortium name="US DOE Joint Genome Institute"/>
            <person name="Brown P.J."/>
            <person name="Kysela D.T."/>
            <person name="Buechlein A."/>
            <person name="Hemmerich C."/>
            <person name="Brun Y.V."/>
        </authorList>
    </citation>
    <scope>NUCLEOTIDE SEQUENCE [LARGE SCALE GENOMIC DNA]</scope>
    <source>
        <strain evidence="5">ATCC 15264 / DSM 4735 / LMG 14903 / NBRC 16000 / CB 81</strain>
    </source>
</reference>
<dbReference type="eggNOG" id="COG4566">
    <property type="taxonomic scope" value="Bacteria"/>
</dbReference>
<gene>
    <name evidence="4" type="ordered locus">Bresu_1122</name>
</gene>
<dbReference type="InterPro" id="IPR001789">
    <property type="entry name" value="Sig_transdc_resp-reg_receiver"/>
</dbReference>
<evidence type="ECO:0000313" key="5">
    <source>
        <dbReference type="Proteomes" id="UP000002696"/>
    </source>
</evidence>
<proteinExistence type="predicted"/>
<dbReference type="Gene3D" id="3.40.50.2300">
    <property type="match status" value="1"/>
</dbReference>
<dbReference type="Pfam" id="PF00072">
    <property type="entry name" value="Response_reg"/>
    <property type="match status" value="1"/>
</dbReference>
<dbReference type="KEGG" id="bsb:Bresu_1122"/>
<organism evidence="4 5">
    <name type="scientific">Brevundimonas subvibrioides (strain ATCC 15264 / DSM 4735 / LMG 14903 / NBRC 16000 / CB 81)</name>
    <name type="common">Caulobacter subvibrioides</name>
    <dbReference type="NCBI Taxonomy" id="633149"/>
    <lineage>
        <taxon>Bacteria</taxon>
        <taxon>Pseudomonadati</taxon>
        <taxon>Pseudomonadota</taxon>
        <taxon>Alphaproteobacteria</taxon>
        <taxon>Caulobacterales</taxon>
        <taxon>Caulobacteraceae</taxon>
        <taxon>Brevundimonas</taxon>
    </lineage>
</organism>
<sequence length="131" mass="14067">MKRVVIIDDDVVVMESLEALFLSAGYEVQAFGLATDFLAALDGLQPACIVSDLRMPDMDGLALARRLKIEMGLAWPLILISGHADVAHAVAARNAGVVDFLIKPFPPQSLLTLVNTCCDALLRSETDDQTG</sequence>
<dbReference type="GO" id="GO:0000160">
    <property type="term" value="P:phosphorelay signal transduction system"/>
    <property type="evidence" value="ECO:0007669"/>
    <property type="project" value="InterPro"/>
</dbReference>
<evidence type="ECO:0000259" key="3">
    <source>
        <dbReference type="PROSITE" id="PS50110"/>
    </source>
</evidence>
<dbReference type="STRING" id="633149.Bresu_1122"/>
<dbReference type="Proteomes" id="UP000002696">
    <property type="component" value="Chromosome"/>
</dbReference>
<dbReference type="InParanoid" id="D9QP01"/>
<name>D9QP01_BRESC</name>
<dbReference type="SMART" id="SM00448">
    <property type="entry name" value="REC"/>
    <property type="match status" value="1"/>
</dbReference>
<dbReference type="InterPro" id="IPR011006">
    <property type="entry name" value="CheY-like_superfamily"/>
</dbReference>
<feature type="modified residue" description="4-aspartylphosphate" evidence="2">
    <location>
        <position position="52"/>
    </location>
</feature>
<dbReference type="PANTHER" id="PTHR44591">
    <property type="entry name" value="STRESS RESPONSE REGULATOR PROTEIN 1"/>
    <property type="match status" value="1"/>
</dbReference>
<accession>D9QP01</accession>
<protein>
    <submittedName>
        <fullName evidence="4">Response regulator receiver protein</fullName>
    </submittedName>
</protein>
<dbReference type="PROSITE" id="PS50110">
    <property type="entry name" value="RESPONSE_REGULATORY"/>
    <property type="match status" value="1"/>
</dbReference>
<dbReference type="HOGENOM" id="CLU_000445_69_17_5"/>
<dbReference type="InterPro" id="IPR050595">
    <property type="entry name" value="Bact_response_regulator"/>
</dbReference>
<dbReference type="EMBL" id="CP002102">
    <property type="protein sequence ID" value="ADL00434.1"/>
    <property type="molecule type" value="Genomic_DNA"/>
</dbReference>
<keyword evidence="5" id="KW-1185">Reference proteome</keyword>
<evidence type="ECO:0000256" key="1">
    <source>
        <dbReference type="ARBA" id="ARBA00022553"/>
    </source>
</evidence>
<dbReference type="OrthoDB" id="9782655at2"/>
<dbReference type="PANTHER" id="PTHR44591:SF25">
    <property type="entry name" value="CHEMOTAXIS TWO-COMPONENT RESPONSE REGULATOR"/>
    <property type="match status" value="1"/>
</dbReference>
<dbReference type="AlphaFoldDB" id="D9QP01"/>
<keyword evidence="1 2" id="KW-0597">Phosphoprotein</keyword>
<evidence type="ECO:0000313" key="4">
    <source>
        <dbReference type="EMBL" id="ADL00434.1"/>
    </source>
</evidence>
<evidence type="ECO:0000256" key="2">
    <source>
        <dbReference type="PROSITE-ProRule" id="PRU00169"/>
    </source>
</evidence>
<feature type="domain" description="Response regulatory" evidence="3">
    <location>
        <begin position="3"/>
        <end position="118"/>
    </location>
</feature>